<evidence type="ECO:0000256" key="1">
    <source>
        <dbReference type="SAM" id="MobiDB-lite"/>
    </source>
</evidence>
<feature type="compositionally biased region" description="Acidic residues" evidence="1">
    <location>
        <begin position="167"/>
        <end position="177"/>
    </location>
</feature>
<organism evidence="2 3">
    <name type="scientific">Lactuca saligna</name>
    <name type="common">Willowleaf lettuce</name>
    <dbReference type="NCBI Taxonomy" id="75948"/>
    <lineage>
        <taxon>Eukaryota</taxon>
        <taxon>Viridiplantae</taxon>
        <taxon>Streptophyta</taxon>
        <taxon>Embryophyta</taxon>
        <taxon>Tracheophyta</taxon>
        <taxon>Spermatophyta</taxon>
        <taxon>Magnoliopsida</taxon>
        <taxon>eudicotyledons</taxon>
        <taxon>Gunneridae</taxon>
        <taxon>Pentapetalae</taxon>
        <taxon>asterids</taxon>
        <taxon>campanulids</taxon>
        <taxon>Asterales</taxon>
        <taxon>Asteraceae</taxon>
        <taxon>Cichorioideae</taxon>
        <taxon>Cichorieae</taxon>
        <taxon>Lactucinae</taxon>
        <taxon>Lactuca</taxon>
    </lineage>
</organism>
<protein>
    <submittedName>
        <fullName evidence="2">Uncharacterized protein</fullName>
    </submittedName>
</protein>
<gene>
    <name evidence="2" type="ORF">LSALG_LOCUS32359</name>
</gene>
<dbReference type="Proteomes" id="UP001177003">
    <property type="component" value="Chromosome 7"/>
</dbReference>
<feature type="region of interest" description="Disordered" evidence="1">
    <location>
        <begin position="150"/>
        <end position="199"/>
    </location>
</feature>
<accession>A0AA36EH73</accession>
<sequence length="199" mass="22238">MVLKGVEVSQFSHLQIPNVALDDPVVFLSVGRIPDAMLQLVSGLNQLLIQYKAALHLTFSVPIPKKVTFKVIEGITKDSPIVKRKVSSKSKIINDIGVSNSRVKENNKSKLKSQGVVIKEVNPDEVQQNKKRKATSVLIKFKKLRAQTAEDLSTTTNPIEGDKDREEPDEEVIETDDLIFNASPRKDANQIPRRQATRM</sequence>
<name>A0AA36EH73_LACSI</name>
<dbReference type="AlphaFoldDB" id="A0AA36EH73"/>
<evidence type="ECO:0000313" key="3">
    <source>
        <dbReference type="Proteomes" id="UP001177003"/>
    </source>
</evidence>
<keyword evidence="3" id="KW-1185">Reference proteome</keyword>
<dbReference type="EMBL" id="OX465083">
    <property type="protein sequence ID" value="CAI9293335.1"/>
    <property type="molecule type" value="Genomic_DNA"/>
</dbReference>
<evidence type="ECO:0000313" key="2">
    <source>
        <dbReference type="EMBL" id="CAI9293335.1"/>
    </source>
</evidence>
<reference evidence="2" key="1">
    <citation type="submission" date="2023-04" db="EMBL/GenBank/DDBJ databases">
        <authorList>
            <person name="Vijverberg K."/>
            <person name="Xiong W."/>
            <person name="Schranz E."/>
        </authorList>
    </citation>
    <scope>NUCLEOTIDE SEQUENCE</scope>
</reference>
<proteinExistence type="predicted"/>